<dbReference type="OrthoDB" id="2569040at2"/>
<dbReference type="Proteomes" id="UP000252086">
    <property type="component" value="Unassembled WGS sequence"/>
</dbReference>
<keyword evidence="2" id="KW-1185">Reference proteome</keyword>
<proteinExistence type="predicted"/>
<comment type="caution">
    <text evidence="1">The sequence shown here is derived from an EMBL/GenBank/DDBJ whole genome shotgun (WGS) entry which is preliminary data.</text>
</comment>
<protein>
    <submittedName>
        <fullName evidence="1">Uncharacterized protein</fullName>
    </submittedName>
</protein>
<reference evidence="1 2" key="1">
    <citation type="submission" date="2018-06" db="EMBL/GenBank/DDBJ databases">
        <title>Genomic Encyclopedia of Type Strains, Phase III (KMG-III): the genomes of soil and plant-associated and newly described type strains.</title>
        <authorList>
            <person name="Whitman W."/>
        </authorList>
    </citation>
    <scope>NUCLEOTIDE SEQUENCE [LARGE SCALE GENOMIC DNA]</scope>
    <source>
        <strain evidence="1 2">CECT 7732</strain>
    </source>
</reference>
<evidence type="ECO:0000313" key="2">
    <source>
        <dbReference type="Proteomes" id="UP000252086"/>
    </source>
</evidence>
<dbReference type="AlphaFoldDB" id="A0A366CSH3"/>
<organism evidence="1 2">
    <name type="scientific">Marinomonas aquiplantarum</name>
    <dbReference type="NCBI Taxonomy" id="491951"/>
    <lineage>
        <taxon>Bacteria</taxon>
        <taxon>Pseudomonadati</taxon>
        <taxon>Pseudomonadota</taxon>
        <taxon>Gammaproteobacteria</taxon>
        <taxon>Oceanospirillales</taxon>
        <taxon>Oceanospirillaceae</taxon>
        <taxon>Marinomonas</taxon>
    </lineage>
</organism>
<dbReference type="RefSeq" id="WP_113875929.1">
    <property type="nucleotide sequence ID" value="NZ_QNRF01000023.1"/>
</dbReference>
<evidence type="ECO:0000313" key="1">
    <source>
        <dbReference type="EMBL" id="RBO78301.1"/>
    </source>
</evidence>
<sequence length="193" mass="23154">MEARPNKSEELFLSLGYNRFYDLFDEIMMDDFWAKDDCYRFGKVSSIFAVYTELLAYEPFKHVLEALKSQRPPMESEIGGPLFKFVRNILAHFPVFETWGEVWVSKELVNWQREGLTIDRFLKKYAGHKEVKYRFWEADKTRMTYMSIRFPERYDDNKIYLKDMIEEKDGVKFSLIMMRQILNTQVESVGENV</sequence>
<name>A0A366CSH3_9GAMM</name>
<accession>A0A366CSH3</accession>
<dbReference type="EMBL" id="QNRF01000023">
    <property type="protein sequence ID" value="RBO78301.1"/>
    <property type="molecule type" value="Genomic_DNA"/>
</dbReference>
<gene>
    <name evidence="1" type="ORF">DFP76_1232</name>
</gene>